<dbReference type="InterPro" id="IPR000719">
    <property type="entry name" value="Prot_kinase_dom"/>
</dbReference>
<evidence type="ECO:0000259" key="7">
    <source>
        <dbReference type="PROSITE" id="PS50011"/>
    </source>
</evidence>
<dbReference type="PANTHER" id="PTHR24353:SF153">
    <property type="entry name" value="CAMP-DEPENDENT PROTEIN KINASE CATALYTIC SUBUNIT 1"/>
    <property type="match status" value="1"/>
</dbReference>
<evidence type="ECO:0000256" key="5">
    <source>
        <dbReference type="ARBA" id="ARBA00022840"/>
    </source>
</evidence>
<feature type="binding site" evidence="6">
    <location>
        <position position="78"/>
    </location>
    <ligand>
        <name>ATP</name>
        <dbReference type="ChEBI" id="CHEBI:30616"/>
    </ligand>
</feature>
<dbReference type="GO" id="GO:0005634">
    <property type="term" value="C:nucleus"/>
    <property type="evidence" value="ECO:0007669"/>
    <property type="project" value="TreeGrafter"/>
</dbReference>
<evidence type="ECO:0000313" key="9">
    <source>
        <dbReference type="Proteomes" id="UP000708208"/>
    </source>
</evidence>
<evidence type="ECO:0000256" key="3">
    <source>
        <dbReference type="ARBA" id="ARBA00022741"/>
    </source>
</evidence>
<evidence type="ECO:0000256" key="2">
    <source>
        <dbReference type="ARBA" id="ARBA00022679"/>
    </source>
</evidence>
<keyword evidence="9" id="KW-1185">Reference proteome</keyword>
<dbReference type="PROSITE" id="PS00107">
    <property type="entry name" value="PROTEIN_KINASE_ATP"/>
    <property type="match status" value="1"/>
</dbReference>
<dbReference type="GO" id="GO:0005829">
    <property type="term" value="C:cytosol"/>
    <property type="evidence" value="ECO:0007669"/>
    <property type="project" value="TreeGrafter"/>
</dbReference>
<feature type="domain" description="Protein kinase" evidence="7">
    <location>
        <begin position="49"/>
        <end position="103"/>
    </location>
</feature>
<evidence type="ECO:0000256" key="1">
    <source>
        <dbReference type="ARBA" id="ARBA00022527"/>
    </source>
</evidence>
<dbReference type="PROSITE" id="PS50011">
    <property type="entry name" value="PROTEIN_KINASE_DOM"/>
    <property type="match status" value="1"/>
</dbReference>
<name>A0A8J2LKI9_9HEXA</name>
<keyword evidence="2" id="KW-0808">Transferase</keyword>
<dbReference type="GO" id="GO:0005952">
    <property type="term" value="C:cAMP-dependent protein kinase complex"/>
    <property type="evidence" value="ECO:0007669"/>
    <property type="project" value="TreeGrafter"/>
</dbReference>
<dbReference type="AlphaFoldDB" id="A0A8J2LKI9"/>
<keyword evidence="1" id="KW-0723">Serine/threonine-protein kinase</keyword>
<comment type="caution">
    <text evidence="8">The sequence shown here is derived from an EMBL/GenBank/DDBJ whole genome shotgun (WGS) entry which is preliminary data.</text>
</comment>
<dbReference type="InterPro" id="IPR017441">
    <property type="entry name" value="Protein_kinase_ATP_BS"/>
</dbReference>
<gene>
    <name evidence="8" type="ORF">AFUS01_LOCUS44301</name>
</gene>
<evidence type="ECO:0000256" key="6">
    <source>
        <dbReference type="PROSITE-ProRule" id="PRU10141"/>
    </source>
</evidence>
<dbReference type="Proteomes" id="UP000708208">
    <property type="component" value="Unassembled WGS sequence"/>
</dbReference>
<dbReference type="PANTHER" id="PTHR24353">
    <property type="entry name" value="CYCLIC NUCLEOTIDE-DEPENDENT PROTEIN KINASE"/>
    <property type="match status" value="1"/>
</dbReference>
<protein>
    <recommendedName>
        <fullName evidence="7">Protein kinase domain-containing protein</fullName>
    </recommendedName>
</protein>
<dbReference type="GO" id="GO:0005524">
    <property type="term" value="F:ATP binding"/>
    <property type="evidence" value="ECO:0007669"/>
    <property type="project" value="UniProtKB-UniRule"/>
</dbReference>
<sequence>MGGGGSTNKKLEEDSSSLAIKNWLGNAKSEFEGRWKNSTSTTACKLSDFDIQKTLGSGSFGRVMAVQHKPTKQFYAMKILDKTKIVHLNHGICQWWGDVHVSS</sequence>
<dbReference type="EMBL" id="CAJVCH010570408">
    <property type="protein sequence ID" value="CAG7834849.1"/>
    <property type="molecule type" value="Genomic_DNA"/>
</dbReference>
<organism evidence="8 9">
    <name type="scientific">Allacma fusca</name>
    <dbReference type="NCBI Taxonomy" id="39272"/>
    <lineage>
        <taxon>Eukaryota</taxon>
        <taxon>Metazoa</taxon>
        <taxon>Ecdysozoa</taxon>
        <taxon>Arthropoda</taxon>
        <taxon>Hexapoda</taxon>
        <taxon>Collembola</taxon>
        <taxon>Symphypleona</taxon>
        <taxon>Sminthuridae</taxon>
        <taxon>Allacma</taxon>
    </lineage>
</organism>
<keyword evidence="3 6" id="KW-0547">Nucleotide-binding</keyword>
<keyword evidence="4" id="KW-0418">Kinase</keyword>
<reference evidence="8" key="1">
    <citation type="submission" date="2021-06" db="EMBL/GenBank/DDBJ databases">
        <authorList>
            <person name="Hodson N. C."/>
            <person name="Mongue J. A."/>
            <person name="Jaron S. K."/>
        </authorList>
    </citation>
    <scope>NUCLEOTIDE SEQUENCE</scope>
</reference>
<keyword evidence="5 6" id="KW-0067">ATP-binding</keyword>
<dbReference type="GO" id="GO:0004691">
    <property type="term" value="F:cAMP-dependent protein kinase activity"/>
    <property type="evidence" value="ECO:0007669"/>
    <property type="project" value="TreeGrafter"/>
</dbReference>
<accession>A0A8J2LKI9</accession>
<evidence type="ECO:0000256" key="4">
    <source>
        <dbReference type="ARBA" id="ARBA00022777"/>
    </source>
</evidence>
<evidence type="ECO:0000313" key="8">
    <source>
        <dbReference type="EMBL" id="CAG7834849.1"/>
    </source>
</evidence>
<proteinExistence type="predicted"/>
<dbReference type="OrthoDB" id="8300540at2759"/>